<evidence type="ECO:0000256" key="2">
    <source>
        <dbReference type="ARBA" id="ARBA00007165"/>
    </source>
</evidence>
<evidence type="ECO:0000313" key="8">
    <source>
        <dbReference type="Proteomes" id="UP001219862"/>
    </source>
</evidence>
<name>A0ABT5KTI1_9BURK</name>
<dbReference type="PANTHER" id="PTHR23427">
    <property type="entry name" value="SURFEIT LOCUS PROTEIN"/>
    <property type="match status" value="1"/>
</dbReference>
<protein>
    <recommendedName>
        <fullName evidence="6">SURF1-like protein</fullName>
    </recommendedName>
</protein>
<evidence type="ECO:0000256" key="3">
    <source>
        <dbReference type="ARBA" id="ARBA00022692"/>
    </source>
</evidence>
<dbReference type="CDD" id="cd06662">
    <property type="entry name" value="SURF1"/>
    <property type="match status" value="1"/>
</dbReference>
<dbReference type="Pfam" id="PF02104">
    <property type="entry name" value="SURF1"/>
    <property type="match status" value="1"/>
</dbReference>
<evidence type="ECO:0000256" key="5">
    <source>
        <dbReference type="ARBA" id="ARBA00023136"/>
    </source>
</evidence>
<comment type="caution">
    <text evidence="7">The sequence shown here is derived from an EMBL/GenBank/DDBJ whole genome shotgun (WGS) entry which is preliminary data.</text>
</comment>
<sequence length="268" mass="28795">MKADPASSPAESVCRARRADHAPRRAPAVLALVMLLAVLLCAGFTALGLWQLQRLSWKESLLQRISAGQSGPVLALPAAPAAPTVDLEYRRVRVRGQFDHARETLVRASTALGSGYWVITPLQTEGGAWVLVNRGFVPAEFATPASRPGTAPLGLHEWVGLLRLSEPGGSLLQHNDPVARRWYSRDVAAIASAQGLPGAEVAPFFVDALAAADASQTAPWPRAGLTVLQFNNNHRAYAWTWFALALMVAAGAVFLLRTEWRLTDSPPA</sequence>
<keyword evidence="4 6" id="KW-1133">Transmembrane helix</keyword>
<dbReference type="RefSeq" id="WP_273596869.1">
    <property type="nucleotide sequence ID" value="NZ_JAQQXS010000009.1"/>
</dbReference>
<accession>A0ABT5KTI1</accession>
<dbReference type="InterPro" id="IPR002994">
    <property type="entry name" value="Surf1/Shy1"/>
</dbReference>
<reference evidence="7 8" key="1">
    <citation type="submission" date="2022-10" db="EMBL/GenBank/DDBJ databases">
        <title>paucibacter sp. hw8 Genome sequencing.</title>
        <authorList>
            <person name="Park S."/>
        </authorList>
    </citation>
    <scope>NUCLEOTIDE SEQUENCE [LARGE SCALE GENOMIC DNA]</scope>
    <source>
        <strain evidence="8">hw8</strain>
    </source>
</reference>
<comment type="similarity">
    <text evidence="2 6">Belongs to the SURF1 family.</text>
</comment>
<keyword evidence="3 6" id="KW-0812">Transmembrane</keyword>
<feature type="transmembrane region" description="Helical" evidence="6">
    <location>
        <begin position="28"/>
        <end position="50"/>
    </location>
</feature>
<evidence type="ECO:0000256" key="6">
    <source>
        <dbReference type="RuleBase" id="RU363076"/>
    </source>
</evidence>
<evidence type="ECO:0000313" key="7">
    <source>
        <dbReference type="EMBL" id="MDC8785750.1"/>
    </source>
</evidence>
<proteinExistence type="inferred from homology"/>
<dbReference type="Proteomes" id="UP001219862">
    <property type="component" value="Unassembled WGS sequence"/>
</dbReference>
<comment type="subcellular location">
    <subcellularLocation>
        <location evidence="6">Cell membrane</location>
        <topology evidence="6">Multi-pass membrane protein</topology>
    </subcellularLocation>
    <subcellularLocation>
        <location evidence="1">Membrane</location>
    </subcellularLocation>
</comment>
<feature type="transmembrane region" description="Helical" evidence="6">
    <location>
        <begin position="236"/>
        <end position="256"/>
    </location>
</feature>
<keyword evidence="5 6" id="KW-0472">Membrane</keyword>
<keyword evidence="6" id="KW-1003">Cell membrane</keyword>
<gene>
    <name evidence="7" type="ORF">PRZ01_11150</name>
</gene>
<dbReference type="PANTHER" id="PTHR23427:SF2">
    <property type="entry name" value="SURFEIT LOCUS PROTEIN 1"/>
    <property type="match status" value="1"/>
</dbReference>
<evidence type="ECO:0000256" key="4">
    <source>
        <dbReference type="ARBA" id="ARBA00022989"/>
    </source>
</evidence>
<keyword evidence="8" id="KW-1185">Reference proteome</keyword>
<dbReference type="PROSITE" id="PS50895">
    <property type="entry name" value="SURF1"/>
    <property type="match status" value="1"/>
</dbReference>
<evidence type="ECO:0000256" key="1">
    <source>
        <dbReference type="ARBA" id="ARBA00004370"/>
    </source>
</evidence>
<dbReference type="EMBL" id="JAQQXS010000009">
    <property type="protein sequence ID" value="MDC8785750.1"/>
    <property type="molecule type" value="Genomic_DNA"/>
</dbReference>
<organism evidence="7 8">
    <name type="scientific">Roseateles koreensis</name>
    <dbReference type="NCBI Taxonomy" id="2987526"/>
    <lineage>
        <taxon>Bacteria</taxon>
        <taxon>Pseudomonadati</taxon>
        <taxon>Pseudomonadota</taxon>
        <taxon>Betaproteobacteria</taxon>
        <taxon>Burkholderiales</taxon>
        <taxon>Sphaerotilaceae</taxon>
        <taxon>Roseateles</taxon>
    </lineage>
</organism>
<dbReference type="InterPro" id="IPR045214">
    <property type="entry name" value="Surf1/Surf4"/>
</dbReference>